<sequence length="698" mass="75413">MILHRFLFDAARLPALVAAILLISVGENALAATRALEDVSYSELPGDRVELRLQMSGPAPEPGSFTIDDPARIAIDLPETEVALAKRFMDIDAAPARSVRAVAANGRTRVVVALSHMVPYELERDGNSILLTIGGKTAKTAATGIPDSDKIDAGRVRDLKEIDFRRGEEGQGKIIVTLDPGTSVDMKERSGDVVIDFLNSDLPEELERRLNVTDFATPVNTIDTYRTGDGVRMKVDARSPFEHLAYQTGDTYVLEVMPVEEKESTGTADLGADGYTGERLSLNFQDIEVRAVLQLIADFTGLNIVASDTVQGQITLRLKNVPWDQALDIILKSKGLGMRQSGNVVLIAPNEELAAREKQELEANRQKEDLAPLRTEYFEVNYAKASEIASLLKSGESSILSERANVSVDVRTNTLMVSETAENLEDVARLVERLDVAIRQVLIESRIVIANDDFSKDLGVRFGVSGYEVDGDTVGLTSGTVEGTQTIWDESSAGEIVFGSPEDRLNVDLSAPGAAGQLAVAFLSGDYLVDLELSALQTEGKGEVISNPRVVTSNQKEATIKQGVEIPYQEASASGATSTSFKEAVLALSVTPQITPDDRIVMDLAVSKDSQGQSVGGIPTINTREVETQVLVNNGDTVVLGGIYEQTTLNDVEKVPFFGDLPLLGRLFKRTSTVDSKAELLIFVTPKILKEGLSGSFE</sequence>
<dbReference type="InterPro" id="IPR013355">
    <property type="entry name" value="Pilus_4_PilQ"/>
</dbReference>
<evidence type="ECO:0000313" key="10">
    <source>
        <dbReference type="EMBL" id="SCZ66219.1"/>
    </source>
</evidence>
<protein>
    <submittedName>
        <fullName evidence="10">Type IV pilus assembly protein PilQ</fullName>
    </submittedName>
</protein>
<dbReference type="InterPro" id="IPR001775">
    <property type="entry name" value="GspD/PilQ"/>
</dbReference>
<dbReference type="InterPro" id="IPR004845">
    <property type="entry name" value="T2SS_GspD_CS"/>
</dbReference>
<comment type="similarity">
    <text evidence="2">Belongs to the bacterial secretin family. PilQ subfamily.</text>
</comment>
<dbReference type="SMART" id="SM00965">
    <property type="entry name" value="STN"/>
    <property type="match status" value="1"/>
</dbReference>
<dbReference type="InterPro" id="IPR004846">
    <property type="entry name" value="T2SS/T3SS_dom"/>
</dbReference>
<dbReference type="NCBIfam" id="TIGR02515">
    <property type="entry name" value="IV_pilus_PilQ"/>
    <property type="match status" value="1"/>
</dbReference>
<dbReference type="Pfam" id="PF03958">
    <property type="entry name" value="Secretin_N"/>
    <property type="match status" value="1"/>
</dbReference>
<dbReference type="Gene3D" id="2.60.40.3470">
    <property type="match status" value="1"/>
</dbReference>
<comment type="subcellular location">
    <subcellularLocation>
        <location evidence="1 8">Cell outer membrane</location>
    </subcellularLocation>
</comment>
<dbReference type="GO" id="GO:0009306">
    <property type="term" value="P:protein secretion"/>
    <property type="evidence" value="ECO:0007669"/>
    <property type="project" value="InterPro"/>
</dbReference>
<keyword evidence="7" id="KW-0998">Cell outer membrane</keyword>
<dbReference type="PANTHER" id="PTHR30604:SF1">
    <property type="entry name" value="DNA UTILIZATION PROTEIN HOFQ"/>
    <property type="match status" value="1"/>
</dbReference>
<evidence type="ECO:0000256" key="1">
    <source>
        <dbReference type="ARBA" id="ARBA00004442"/>
    </source>
</evidence>
<keyword evidence="6" id="KW-0472">Membrane</keyword>
<dbReference type="InterPro" id="IPR021731">
    <property type="entry name" value="AMIN_dom"/>
</dbReference>
<keyword evidence="4" id="KW-0732">Signal</keyword>
<keyword evidence="5" id="KW-0653">Protein transport</keyword>
<dbReference type="PRINTS" id="PR00811">
    <property type="entry name" value="BCTERIALGSPD"/>
</dbReference>
<name>A0A1G5QYP9_9GAMM</name>
<evidence type="ECO:0000256" key="6">
    <source>
        <dbReference type="ARBA" id="ARBA00023136"/>
    </source>
</evidence>
<dbReference type="InterPro" id="IPR011662">
    <property type="entry name" value="Secretin/TonB_short_N"/>
</dbReference>
<dbReference type="Gene3D" id="3.30.1370.120">
    <property type="match status" value="1"/>
</dbReference>
<reference evidence="10 11" key="1">
    <citation type="submission" date="2016-10" db="EMBL/GenBank/DDBJ databases">
        <authorList>
            <person name="de Groot N.N."/>
        </authorList>
    </citation>
    <scope>NUCLEOTIDE SEQUENCE [LARGE SCALE GENOMIC DNA]</scope>
    <source>
        <strain evidence="10 11">HLD2</strain>
    </source>
</reference>
<dbReference type="PANTHER" id="PTHR30604">
    <property type="entry name" value="PROTEIN TRANSPORT PROTEIN HOFQ"/>
    <property type="match status" value="1"/>
</dbReference>
<dbReference type="AlphaFoldDB" id="A0A1G5QYP9"/>
<accession>A0A1G5QYP9</accession>
<organism evidence="10 11">
    <name type="scientific">Thiohalomonas denitrificans</name>
    <dbReference type="NCBI Taxonomy" id="415747"/>
    <lineage>
        <taxon>Bacteria</taxon>
        <taxon>Pseudomonadati</taxon>
        <taxon>Pseudomonadota</taxon>
        <taxon>Gammaproteobacteria</taxon>
        <taxon>Thiohalomonadales</taxon>
        <taxon>Thiohalomonadaceae</taxon>
        <taxon>Thiohalomonas</taxon>
    </lineage>
</organism>
<keyword evidence="11" id="KW-1185">Reference proteome</keyword>
<evidence type="ECO:0000256" key="5">
    <source>
        <dbReference type="ARBA" id="ARBA00022927"/>
    </source>
</evidence>
<dbReference type="OrthoDB" id="9775455at2"/>
<evidence type="ECO:0000256" key="4">
    <source>
        <dbReference type="ARBA" id="ARBA00022729"/>
    </source>
</evidence>
<dbReference type="GO" id="GO:0009279">
    <property type="term" value="C:cell outer membrane"/>
    <property type="evidence" value="ECO:0007669"/>
    <property type="project" value="UniProtKB-SubCell"/>
</dbReference>
<evidence type="ECO:0000256" key="7">
    <source>
        <dbReference type="ARBA" id="ARBA00023237"/>
    </source>
</evidence>
<dbReference type="InterPro" id="IPR038591">
    <property type="entry name" value="NolW-like_sf"/>
</dbReference>
<evidence type="ECO:0000256" key="3">
    <source>
        <dbReference type="ARBA" id="ARBA00022448"/>
    </source>
</evidence>
<feature type="domain" description="Secretin/TonB short N-terminal" evidence="9">
    <location>
        <begin position="302"/>
        <end position="350"/>
    </location>
</feature>
<evidence type="ECO:0000256" key="2">
    <source>
        <dbReference type="ARBA" id="ARBA00006304"/>
    </source>
</evidence>
<dbReference type="InterPro" id="IPR051808">
    <property type="entry name" value="Type_IV_pilus_biogenesis"/>
</dbReference>
<evidence type="ECO:0000259" key="9">
    <source>
        <dbReference type="SMART" id="SM00965"/>
    </source>
</evidence>
<dbReference type="Proteomes" id="UP000199648">
    <property type="component" value="Unassembled WGS sequence"/>
</dbReference>
<dbReference type="Pfam" id="PF07660">
    <property type="entry name" value="STN"/>
    <property type="match status" value="1"/>
</dbReference>
<dbReference type="STRING" id="415747.SAMN03097708_02927"/>
<dbReference type="Gene3D" id="2.60.40.3500">
    <property type="match status" value="1"/>
</dbReference>
<evidence type="ECO:0000256" key="8">
    <source>
        <dbReference type="RuleBase" id="RU004004"/>
    </source>
</evidence>
<evidence type="ECO:0000313" key="11">
    <source>
        <dbReference type="Proteomes" id="UP000199648"/>
    </source>
</evidence>
<dbReference type="InterPro" id="IPR005644">
    <property type="entry name" value="NolW-like"/>
</dbReference>
<dbReference type="EMBL" id="FMWD01000011">
    <property type="protein sequence ID" value="SCZ66219.1"/>
    <property type="molecule type" value="Genomic_DNA"/>
</dbReference>
<dbReference type="Gene3D" id="3.30.1370.130">
    <property type="match status" value="1"/>
</dbReference>
<dbReference type="Pfam" id="PF11741">
    <property type="entry name" value="AMIN"/>
    <property type="match status" value="2"/>
</dbReference>
<proteinExistence type="inferred from homology"/>
<dbReference type="RefSeq" id="WP_092998649.1">
    <property type="nucleotide sequence ID" value="NZ_FMWD01000011.1"/>
</dbReference>
<dbReference type="Pfam" id="PF00263">
    <property type="entry name" value="Secretin"/>
    <property type="match status" value="1"/>
</dbReference>
<gene>
    <name evidence="10" type="ORF">SAMN03097708_02927</name>
</gene>
<keyword evidence="3 8" id="KW-0813">Transport</keyword>
<dbReference type="PROSITE" id="PS00875">
    <property type="entry name" value="T2SP_D"/>
    <property type="match status" value="1"/>
</dbReference>